<dbReference type="OrthoDB" id="7584044at2"/>
<sequence>PRARILEMTERPALARALWWCSLVDEATLREWLVNIGARSAEQRVAHLLCELLLRLEAVGLTSNGSYDLPLTQVEIADTMGLSHIHVNRVLQRLRAEELITLKNGALVILDVPRLKAFSGFNPNYLHLAEHKGSKEPRR</sequence>
<dbReference type="Proteomes" id="UP000199555">
    <property type="component" value="Unassembled WGS sequence"/>
</dbReference>
<dbReference type="GO" id="GO:0003677">
    <property type="term" value="F:DNA binding"/>
    <property type="evidence" value="ECO:0007669"/>
    <property type="project" value="InterPro"/>
</dbReference>
<dbReference type="PROSITE" id="PS51063">
    <property type="entry name" value="HTH_CRP_2"/>
    <property type="match status" value="1"/>
</dbReference>
<evidence type="ECO:0000313" key="2">
    <source>
        <dbReference type="EMBL" id="SDM00938.1"/>
    </source>
</evidence>
<accession>A0A1G9PQ37</accession>
<dbReference type="EMBL" id="FNGE01000079">
    <property type="protein sequence ID" value="SDM00938.1"/>
    <property type="molecule type" value="Genomic_DNA"/>
</dbReference>
<feature type="domain" description="HTH crp-type" evidence="1">
    <location>
        <begin position="39"/>
        <end position="113"/>
    </location>
</feature>
<dbReference type="Gene3D" id="1.10.10.10">
    <property type="entry name" value="Winged helix-like DNA-binding domain superfamily/Winged helix DNA-binding domain"/>
    <property type="match status" value="1"/>
</dbReference>
<dbReference type="GO" id="GO:0006355">
    <property type="term" value="P:regulation of DNA-templated transcription"/>
    <property type="evidence" value="ECO:0007669"/>
    <property type="project" value="InterPro"/>
</dbReference>
<organism evidence="2 3">
    <name type="scientific">Paracoccus chinensis</name>
    <dbReference type="NCBI Taxonomy" id="525640"/>
    <lineage>
        <taxon>Bacteria</taxon>
        <taxon>Pseudomonadati</taxon>
        <taxon>Pseudomonadota</taxon>
        <taxon>Alphaproteobacteria</taxon>
        <taxon>Rhodobacterales</taxon>
        <taxon>Paracoccaceae</taxon>
        <taxon>Paracoccus</taxon>
    </lineage>
</organism>
<dbReference type="InterPro" id="IPR036388">
    <property type="entry name" value="WH-like_DNA-bd_sf"/>
</dbReference>
<evidence type="ECO:0000313" key="3">
    <source>
        <dbReference type="Proteomes" id="UP000199555"/>
    </source>
</evidence>
<gene>
    <name evidence="2" type="ORF">SAMN04487971_1791</name>
</gene>
<protein>
    <submittedName>
        <fullName evidence="2">Crp-like helix-turn-helix domain-containing protein</fullName>
    </submittedName>
</protein>
<proteinExistence type="predicted"/>
<dbReference type="InterPro" id="IPR012318">
    <property type="entry name" value="HTH_CRP"/>
</dbReference>
<dbReference type="SUPFAM" id="SSF46785">
    <property type="entry name" value="Winged helix' DNA-binding domain"/>
    <property type="match status" value="1"/>
</dbReference>
<dbReference type="STRING" id="525640.SAMN04487971_1791"/>
<name>A0A1G9PQ37_9RHOB</name>
<dbReference type="InterPro" id="IPR036390">
    <property type="entry name" value="WH_DNA-bd_sf"/>
</dbReference>
<reference evidence="3" key="1">
    <citation type="submission" date="2016-10" db="EMBL/GenBank/DDBJ databases">
        <authorList>
            <person name="Varghese N."/>
            <person name="Submissions S."/>
        </authorList>
    </citation>
    <scope>NUCLEOTIDE SEQUENCE [LARGE SCALE GENOMIC DNA]</scope>
    <source>
        <strain evidence="3">CGMCC 1.7655</strain>
    </source>
</reference>
<dbReference type="AlphaFoldDB" id="A0A1G9PQ37"/>
<feature type="non-terminal residue" evidence="2">
    <location>
        <position position="1"/>
    </location>
</feature>
<keyword evidence="3" id="KW-1185">Reference proteome</keyword>
<dbReference type="RefSeq" id="WP_139166827.1">
    <property type="nucleotide sequence ID" value="NZ_FNGE01000079.1"/>
</dbReference>
<dbReference type="SMART" id="SM00419">
    <property type="entry name" value="HTH_CRP"/>
    <property type="match status" value="1"/>
</dbReference>
<dbReference type="Pfam" id="PF13545">
    <property type="entry name" value="HTH_Crp_2"/>
    <property type="match status" value="1"/>
</dbReference>
<evidence type="ECO:0000259" key="1">
    <source>
        <dbReference type="PROSITE" id="PS51063"/>
    </source>
</evidence>